<protein>
    <submittedName>
        <fullName evidence="2">Uncharacterized protein</fullName>
    </submittedName>
</protein>
<reference evidence="2" key="1">
    <citation type="submission" date="2016-04" db="EMBL/GenBank/DDBJ databases">
        <authorList>
            <person name="Evans L.H."/>
            <person name="Alamgir A."/>
            <person name="Owens N."/>
            <person name="Weber N.D."/>
            <person name="Virtaneva K."/>
            <person name="Barbian K."/>
            <person name="Babar A."/>
            <person name="Rosenke K."/>
        </authorList>
    </citation>
    <scope>NUCLEOTIDE SEQUENCE</scope>
    <source>
        <strain evidence="2">Nono1</strain>
    </source>
</reference>
<sequence length="39" mass="3915">MLSLVAAVRPEAGTKVPSEGSDGPLREGLPGDPEVLQAA</sequence>
<proteinExistence type="predicted"/>
<feature type="region of interest" description="Disordered" evidence="1">
    <location>
        <begin position="1"/>
        <end position="39"/>
    </location>
</feature>
<accession>A0A1M4ELS9</accession>
<organism evidence="2">
    <name type="scientific">Nonomuraea gerenzanensis</name>
    <dbReference type="NCBI Taxonomy" id="93944"/>
    <lineage>
        <taxon>Bacteria</taxon>
        <taxon>Bacillati</taxon>
        <taxon>Actinomycetota</taxon>
        <taxon>Actinomycetes</taxon>
        <taxon>Streptosporangiales</taxon>
        <taxon>Streptosporangiaceae</taxon>
        <taxon>Nonomuraea</taxon>
    </lineage>
</organism>
<name>A0A1M4ELS9_9ACTN</name>
<dbReference type="EMBL" id="LT559118">
    <property type="protein sequence ID" value="SBO99791.1"/>
    <property type="molecule type" value="Genomic_DNA"/>
</dbReference>
<dbReference type="AlphaFoldDB" id="A0A1M4ELS9"/>
<evidence type="ECO:0000313" key="2">
    <source>
        <dbReference type="EMBL" id="SBO99791.1"/>
    </source>
</evidence>
<gene>
    <name evidence="2" type="ORF">BN4615_P9307</name>
</gene>
<evidence type="ECO:0000256" key="1">
    <source>
        <dbReference type="SAM" id="MobiDB-lite"/>
    </source>
</evidence>